<evidence type="ECO:0000256" key="1">
    <source>
        <dbReference type="ARBA" id="ARBA00022821"/>
    </source>
</evidence>
<sequence>MLDILDETATHALQSKMELGSGTKSNLDSLQTTSKERLTERKFLIVLEGMWNENYVNSENMSRPFKHGDQGSMVLVTTRNETVVNIMRTAPIYCLEHLRDEDCWQLFYKHAFDNEDLNAYPDLVTISRRVFEKCKGLPSAG</sequence>
<name>A0ABM3ZX84_ZIZJJ</name>
<proteinExistence type="predicted"/>
<dbReference type="SUPFAM" id="SSF52540">
    <property type="entry name" value="P-loop containing nucleoside triphosphate hydrolases"/>
    <property type="match status" value="1"/>
</dbReference>
<evidence type="ECO:0000313" key="4">
    <source>
        <dbReference type="RefSeq" id="XP_060669089.1"/>
    </source>
</evidence>
<keyword evidence="3" id="KW-1185">Reference proteome</keyword>
<organism evidence="3 5">
    <name type="scientific">Ziziphus jujuba</name>
    <name type="common">Chinese jujube</name>
    <name type="synonym">Ziziphus sativa</name>
    <dbReference type="NCBI Taxonomy" id="326968"/>
    <lineage>
        <taxon>Eukaryota</taxon>
        <taxon>Viridiplantae</taxon>
        <taxon>Streptophyta</taxon>
        <taxon>Embryophyta</taxon>
        <taxon>Tracheophyta</taxon>
        <taxon>Spermatophyta</taxon>
        <taxon>Magnoliopsida</taxon>
        <taxon>eudicotyledons</taxon>
        <taxon>Gunneridae</taxon>
        <taxon>Pentapetalae</taxon>
        <taxon>rosids</taxon>
        <taxon>fabids</taxon>
        <taxon>Rosales</taxon>
        <taxon>Rhamnaceae</taxon>
        <taxon>Paliureae</taxon>
        <taxon>Ziziphus</taxon>
    </lineage>
</organism>
<dbReference type="InterPro" id="IPR027417">
    <property type="entry name" value="P-loop_NTPase"/>
</dbReference>
<gene>
    <name evidence="4 5" type="primary">LOC132800119</name>
</gene>
<protein>
    <submittedName>
        <fullName evidence="4 5">Disease resistance RPP13-like protein 1</fullName>
    </submittedName>
</protein>
<dbReference type="Pfam" id="PF00931">
    <property type="entry name" value="NB-ARC"/>
    <property type="match status" value="1"/>
</dbReference>
<feature type="domain" description="NB-ARC" evidence="2">
    <location>
        <begin position="27"/>
        <end position="116"/>
    </location>
</feature>
<dbReference type="Proteomes" id="UP001652623">
    <property type="component" value="Chromosome 12"/>
</dbReference>
<evidence type="ECO:0000259" key="2">
    <source>
        <dbReference type="Pfam" id="PF00931"/>
    </source>
</evidence>
<keyword evidence="1" id="KW-0611">Plant defense</keyword>
<dbReference type="InterPro" id="IPR002182">
    <property type="entry name" value="NB-ARC"/>
</dbReference>
<reference evidence="4 5" key="1">
    <citation type="submission" date="2025-05" db="UniProtKB">
        <authorList>
            <consortium name="RefSeq"/>
        </authorList>
    </citation>
    <scope>IDENTIFICATION</scope>
    <source>
        <tissue evidence="4 5">Seedling</tissue>
    </source>
</reference>
<dbReference type="Gene3D" id="3.40.50.300">
    <property type="entry name" value="P-loop containing nucleotide triphosphate hydrolases"/>
    <property type="match status" value="1"/>
</dbReference>
<dbReference type="RefSeq" id="XP_060669090.1">
    <property type="nucleotide sequence ID" value="XM_060813107.1"/>
</dbReference>
<dbReference type="GeneID" id="132800119"/>
<dbReference type="PANTHER" id="PTHR36766:SF40">
    <property type="entry name" value="DISEASE RESISTANCE PROTEIN RGA3"/>
    <property type="match status" value="1"/>
</dbReference>
<evidence type="ECO:0000313" key="3">
    <source>
        <dbReference type="Proteomes" id="UP001652623"/>
    </source>
</evidence>
<evidence type="ECO:0000313" key="5">
    <source>
        <dbReference type="RefSeq" id="XP_060669090.1"/>
    </source>
</evidence>
<dbReference type="PANTHER" id="PTHR36766">
    <property type="entry name" value="PLANT BROAD-SPECTRUM MILDEW RESISTANCE PROTEIN RPW8"/>
    <property type="match status" value="1"/>
</dbReference>
<dbReference type="RefSeq" id="XP_060669089.1">
    <property type="nucleotide sequence ID" value="XM_060813106.1"/>
</dbReference>
<accession>A0ABM3ZX84</accession>